<organism evidence="3 4">
    <name type="scientific">Candidozyma auris</name>
    <name type="common">Yeast</name>
    <name type="synonym">Candida auris</name>
    <dbReference type="NCBI Taxonomy" id="498019"/>
    <lineage>
        <taxon>Eukaryota</taxon>
        <taxon>Fungi</taxon>
        <taxon>Dikarya</taxon>
        <taxon>Ascomycota</taxon>
        <taxon>Saccharomycotina</taxon>
        <taxon>Pichiomycetes</taxon>
        <taxon>Metschnikowiaceae</taxon>
        <taxon>Candidozyma</taxon>
    </lineage>
</organism>
<keyword evidence="2" id="KW-0472">Membrane</keyword>
<keyword evidence="2" id="KW-0812">Transmembrane</keyword>
<feature type="region of interest" description="Disordered" evidence="1">
    <location>
        <begin position="228"/>
        <end position="278"/>
    </location>
</feature>
<sequence length="278" mass="31415">MYTYILQWIANRFLKENQLNRLGVEDPYYEEIPVNTNEKTGKTTYKRVKRQIPKGLLQNDINVLQTVRKRAYRYDMWFSVLGFKLGWSNVVGVVPVFGAIVANYWSLSIYWQARSLDDGLPLDIQLLFFFNIAIDFVLSFIPIVGQLIEIGYKANLRNFLLLEKHLERVGQKNLGLISEDEVRPGFINDKVQPFVDENLKPGAIRAGESALKAGESLKHLVQQNLHSAGSSSQASLTNTAEPTIQGSEATATATLDSFTDDDAKSVRSLRATKQKRKS</sequence>
<comment type="caution">
    <text evidence="3">The sequence shown here is derived from an EMBL/GenBank/DDBJ whole genome shotgun (WGS) entry which is preliminary data.</text>
</comment>
<evidence type="ECO:0000313" key="3">
    <source>
        <dbReference type="EMBL" id="KNE02454.1"/>
    </source>
</evidence>
<reference evidence="4" key="1">
    <citation type="journal article" date="2015" name="BMC Genomics">
        <title>Draft genome of a commonly misdiagnosed multidrug resistant pathogen Candida auris.</title>
        <authorList>
            <person name="Chatterjee S."/>
            <person name="Alampalli S.V."/>
            <person name="Nageshan R.K."/>
            <person name="Chettiar S.T."/>
            <person name="Joshi S."/>
            <person name="Tatu U.S."/>
        </authorList>
    </citation>
    <scope>NUCLEOTIDE SEQUENCE [LARGE SCALE GENOMIC DNA]</scope>
    <source>
        <strain evidence="4">6684</strain>
    </source>
</reference>
<dbReference type="Pfam" id="PF13430">
    <property type="entry name" value="DUF4112"/>
    <property type="match status" value="1"/>
</dbReference>
<evidence type="ECO:0000313" key="4">
    <source>
        <dbReference type="Proteomes" id="UP000037122"/>
    </source>
</evidence>
<proteinExistence type="predicted"/>
<gene>
    <name evidence="3" type="ORF">QG37_00257</name>
</gene>
<feature type="transmembrane region" description="Helical" evidence="2">
    <location>
        <begin position="77"/>
        <end position="106"/>
    </location>
</feature>
<dbReference type="VEuPathDB" id="FungiDB:CJJ07_002146"/>
<feature type="compositionally biased region" description="Polar residues" evidence="1">
    <location>
        <begin position="228"/>
        <end position="257"/>
    </location>
</feature>
<dbReference type="VEuPathDB" id="FungiDB:CJJ09_003122"/>
<dbReference type="VEuPathDB" id="FungiDB:QG37_00257"/>
<dbReference type="VEuPathDB" id="FungiDB:B9J08_002035"/>
<feature type="transmembrane region" description="Helical" evidence="2">
    <location>
        <begin position="126"/>
        <end position="148"/>
    </location>
</feature>
<evidence type="ECO:0000256" key="2">
    <source>
        <dbReference type="SAM" id="Phobius"/>
    </source>
</evidence>
<dbReference type="VEuPathDB" id="FungiDB:CJI96_0002709"/>
<dbReference type="EMBL" id="LGST01000003">
    <property type="protein sequence ID" value="KNE02454.1"/>
    <property type="molecule type" value="Genomic_DNA"/>
</dbReference>
<keyword evidence="2" id="KW-1133">Transmembrane helix</keyword>
<dbReference type="VEuPathDB" id="FungiDB:CJI97_002226"/>
<dbReference type="AlphaFoldDB" id="A0A0L0P7Z2"/>
<dbReference type="PANTHER" id="PTHR35519">
    <property type="entry name" value="MEMBRANE PROTEINS"/>
    <property type="match status" value="1"/>
</dbReference>
<dbReference type="PANTHER" id="PTHR35519:SF2">
    <property type="entry name" value="PH DOMAIN PROTEIN"/>
    <property type="match status" value="1"/>
</dbReference>
<name>A0A0L0P7Z2_CANAR</name>
<accession>A0A0L0P7Z2</accession>
<evidence type="ECO:0000256" key="1">
    <source>
        <dbReference type="SAM" id="MobiDB-lite"/>
    </source>
</evidence>
<dbReference type="Proteomes" id="UP000037122">
    <property type="component" value="Unassembled WGS sequence"/>
</dbReference>
<dbReference type="InterPro" id="IPR025187">
    <property type="entry name" value="DUF4112"/>
</dbReference>
<protein>
    <submittedName>
        <fullName evidence="3">Uncharacterized protein</fullName>
    </submittedName>
</protein>